<dbReference type="GO" id="GO:0009358">
    <property type="term" value="C:polyphosphate kinase complex"/>
    <property type="evidence" value="ECO:0007669"/>
    <property type="project" value="InterPro"/>
</dbReference>
<reference evidence="13 14" key="1">
    <citation type="submission" date="2022-02" db="EMBL/GenBank/DDBJ databases">
        <title>The genome sequence of Shewanella sp. 3B26.</title>
        <authorList>
            <person name="Du J."/>
        </authorList>
    </citation>
    <scope>NUCLEOTIDE SEQUENCE [LARGE SCALE GENOMIC DNA]</scope>
    <source>
        <strain evidence="13 14">3B26</strain>
    </source>
</reference>
<dbReference type="Pfam" id="PF17941">
    <property type="entry name" value="PP_kinase_C_1"/>
    <property type="match status" value="1"/>
</dbReference>
<dbReference type="CDD" id="cd09167">
    <property type="entry name" value="PLDc_EcPPK1_C2_like"/>
    <property type="match status" value="1"/>
</dbReference>
<dbReference type="Gene3D" id="1.20.58.310">
    <property type="entry name" value="Polyphosphate kinase N-terminal domain"/>
    <property type="match status" value="1"/>
</dbReference>
<feature type="domain" description="Polyphosphate kinase N-terminal" evidence="10">
    <location>
        <begin position="9"/>
        <end position="111"/>
    </location>
</feature>
<keyword evidence="4 6" id="KW-0418">Kinase</keyword>
<evidence type="ECO:0000259" key="11">
    <source>
        <dbReference type="Pfam" id="PF13090"/>
    </source>
</evidence>
<dbReference type="InterPro" id="IPR036830">
    <property type="entry name" value="PP_kinase_middle_dom_sf"/>
</dbReference>
<dbReference type="Pfam" id="PF13090">
    <property type="entry name" value="PP_kinase_C"/>
    <property type="match status" value="1"/>
</dbReference>
<evidence type="ECO:0000256" key="3">
    <source>
        <dbReference type="ARBA" id="ARBA00022741"/>
    </source>
</evidence>
<dbReference type="SUPFAM" id="SSF140356">
    <property type="entry name" value="PPK N-terminal domain-like"/>
    <property type="match status" value="1"/>
</dbReference>
<dbReference type="PIRSF" id="PIRSF015589">
    <property type="entry name" value="PP_kinase"/>
    <property type="match status" value="1"/>
</dbReference>
<dbReference type="Pfam" id="PF02503">
    <property type="entry name" value="PP_kinase"/>
    <property type="match status" value="1"/>
</dbReference>
<feature type="binding site" evidence="6">
    <location>
        <position position="405"/>
    </location>
    <ligand>
        <name>Mg(2+)</name>
        <dbReference type="ChEBI" id="CHEBI:18420"/>
    </ligand>
</feature>
<dbReference type="InterPro" id="IPR041108">
    <property type="entry name" value="PP_kinase_C_1"/>
</dbReference>
<feature type="binding site" evidence="6">
    <location>
        <position position="47"/>
    </location>
    <ligand>
        <name>ATP</name>
        <dbReference type="ChEBI" id="CHEBI:30616"/>
    </ligand>
</feature>
<comment type="PTM">
    <text evidence="6 7">An intermediate of this reaction is the autophosphorylated ppk in which a phosphate is covalently linked to a histidine residue through a N-P bond.</text>
</comment>
<dbReference type="Gene3D" id="3.30.870.10">
    <property type="entry name" value="Endonuclease Chain A"/>
    <property type="match status" value="2"/>
</dbReference>
<accession>A0AAJ1BGB7</accession>
<keyword evidence="5 6" id="KW-0067">ATP-binding</keyword>
<evidence type="ECO:0000256" key="7">
    <source>
        <dbReference type="RuleBase" id="RU003800"/>
    </source>
</evidence>
<keyword evidence="2 6" id="KW-0808">Transferase</keyword>
<dbReference type="PANTHER" id="PTHR30218">
    <property type="entry name" value="POLYPHOSPHATE KINASE"/>
    <property type="match status" value="1"/>
</dbReference>
<comment type="caution">
    <text evidence="13">The sequence shown here is derived from an EMBL/GenBank/DDBJ whole genome shotgun (WGS) entry which is preliminary data.</text>
</comment>
<name>A0AAJ1BGB7_9GAMM</name>
<keyword evidence="6" id="KW-0460">Magnesium</keyword>
<dbReference type="NCBIfam" id="NF003917">
    <property type="entry name" value="PRK05443.1-1"/>
    <property type="match status" value="1"/>
</dbReference>
<evidence type="ECO:0000259" key="12">
    <source>
        <dbReference type="Pfam" id="PF17941"/>
    </source>
</evidence>
<dbReference type="Proteomes" id="UP001297581">
    <property type="component" value="Unassembled WGS sequence"/>
</dbReference>
<keyword evidence="6" id="KW-0479">Metal-binding</keyword>
<comment type="catalytic activity">
    <reaction evidence="6 7">
        <text>[phosphate](n) + ATP = [phosphate](n+1) + ADP</text>
        <dbReference type="Rhea" id="RHEA:19573"/>
        <dbReference type="Rhea" id="RHEA-COMP:9859"/>
        <dbReference type="Rhea" id="RHEA-COMP:14280"/>
        <dbReference type="ChEBI" id="CHEBI:16838"/>
        <dbReference type="ChEBI" id="CHEBI:30616"/>
        <dbReference type="ChEBI" id="CHEBI:456216"/>
        <dbReference type="EC" id="2.7.4.1"/>
    </reaction>
</comment>
<keyword evidence="3 6" id="KW-0547">Nucleotide-binding</keyword>
<sequence length="750" mass="85752">MSPNTDKMFIDKELSWLSFNERVLQEACDPDVPLVERIRFLGIFSSNMDEFFRVRVASVRRGILLSSLQEGRNNSRHLMAKIQTRVLTLQERFDTIYGELMRELIRRNILLINESQLNEFHSQWLKVHFRDHLKRHIAPLIISSHRSVVKHIADNATYLAVCLHAKDRRQYALVEVPTKNVPRFVELPAEKSKAKKHLILLDNIIRHCLDDLFSPFFEYESIDAFSMKLTRDADFDITDELDQSQLEKMTRGLKKRLTAEPVRLVYDRDMPEHMLMMLKEQLGISSTECLVPGGRYHSFKDFIAFPNPGRKYLENDKLPALDSAGFERCGNSFDAIAKGDIMLNYPYHKFSHFTELVRQAAFDPAVKFIKINLYRVAKKSRVMQSLIDAVKNGKQVTAVIELRARFDEEHNIEWTRILAEAGVKVHHGIPTLKVHSKLCLIGREEQGETRLYCHVGSGNFNEGTAKVYTDLSLFTANQEIAREVEQVFDLIEHPYRRDNFCHLIVSPFDARQKLISLIDDEILNARMGGKAAITLKLNNLVDEQLIGKLYDASMAGVKIRLIIRGMCSLIPHIDGISDNIEVISIVDRFLEHSRVMQFYAGGENKLFLCSADWMSRNIDSRIEVTTPIYDPRLKQMVIDLLALQLSDNTKARIINKEQSNPYRNRGNKRKVRSQIAVYQYLCQYEKLERARIAEEVAREMAEAQARAEEAAKVEELTGLSAGDGSSDLMDTEAACAESKTADAASLAAAG</sequence>
<feature type="binding site" evidence="6">
    <location>
        <position position="468"/>
    </location>
    <ligand>
        <name>ATP</name>
        <dbReference type="ChEBI" id="CHEBI:30616"/>
    </ligand>
</feature>
<dbReference type="EC" id="2.7.4.1" evidence="6 7"/>
<organism evidence="13 14">
    <name type="scientific">Shewanella zhuhaiensis</name>
    <dbReference type="NCBI Taxonomy" id="2919576"/>
    <lineage>
        <taxon>Bacteria</taxon>
        <taxon>Pseudomonadati</taxon>
        <taxon>Pseudomonadota</taxon>
        <taxon>Gammaproteobacteria</taxon>
        <taxon>Alteromonadales</taxon>
        <taxon>Shewanellaceae</taxon>
        <taxon>Shewanella</taxon>
    </lineage>
</organism>
<feature type="active site" description="Phosphohistidine intermediate" evidence="6">
    <location>
        <position position="435"/>
    </location>
</feature>
<dbReference type="GO" id="GO:0046872">
    <property type="term" value="F:metal ion binding"/>
    <property type="evidence" value="ECO:0007669"/>
    <property type="project" value="UniProtKB-KW"/>
</dbReference>
<dbReference type="InterPro" id="IPR036832">
    <property type="entry name" value="PPK_N_dom_sf"/>
</dbReference>
<feature type="region of interest" description="Disordered" evidence="8">
    <location>
        <begin position="712"/>
        <end position="733"/>
    </location>
</feature>
<feature type="domain" description="Polyphosphate kinase middle" evidence="9">
    <location>
        <begin position="122"/>
        <end position="305"/>
    </location>
</feature>
<dbReference type="GO" id="GO:0008976">
    <property type="term" value="F:polyphosphate kinase activity"/>
    <property type="evidence" value="ECO:0007669"/>
    <property type="project" value="UniProtKB-UniRule"/>
</dbReference>
<feature type="domain" description="Polyphosphate kinase C-terminal" evidence="12">
    <location>
        <begin position="332"/>
        <end position="495"/>
    </location>
</feature>
<dbReference type="InterPro" id="IPR025200">
    <property type="entry name" value="PPK_C_dom2"/>
</dbReference>
<dbReference type="GO" id="GO:0005524">
    <property type="term" value="F:ATP binding"/>
    <property type="evidence" value="ECO:0007669"/>
    <property type="project" value="UniProtKB-KW"/>
</dbReference>
<evidence type="ECO:0000256" key="4">
    <source>
        <dbReference type="ARBA" id="ARBA00022777"/>
    </source>
</evidence>
<dbReference type="HAMAP" id="MF_00347">
    <property type="entry name" value="Polyphosphate_kinase"/>
    <property type="match status" value="1"/>
</dbReference>
<comment type="function">
    <text evidence="6 7">Catalyzes the reversible transfer of the terminal phosphate of ATP to form a long-chain polyphosphate (polyP).</text>
</comment>
<feature type="binding site" evidence="6">
    <location>
        <position position="564"/>
    </location>
    <ligand>
        <name>ATP</name>
        <dbReference type="ChEBI" id="CHEBI:30616"/>
    </ligand>
</feature>
<dbReference type="InterPro" id="IPR003414">
    <property type="entry name" value="PP_kinase"/>
</dbReference>
<keyword evidence="1 6" id="KW-0597">Phosphoprotein</keyword>
<dbReference type="InterPro" id="IPR024953">
    <property type="entry name" value="PP_kinase_middle"/>
</dbReference>
<dbReference type="SUPFAM" id="SSF56024">
    <property type="entry name" value="Phospholipase D/nuclease"/>
    <property type="match status" value="2"/>
</dbReference>
<dbReference type="EMBL" id="JAKUDL010000002">
    <property type="protein sequence ID" value="MCH4294150.1"/>
    <property type="molecule type" value="Genomic_DNA"/>
</dbReference>
<evidence type="ECO:0000313" key="14">
    <source>
        <dbReference type="Proteomes" id="UP001297581"/>
    </source>
</evidence>
<dbReference type="InterPro" id="IPR025198">
    <property type="entry name" value="PPK_N_dom"/>
</dbReference>
<comment type="similarity">
    <text evidence="6 7">Belongs to the polyphosphate kinase 1 (PPK1) family.</text>
</comment>
<evidence type="ECO:0000256" key="2">
    <source>
        <dbReference type="ARBA" id="ARBA00022679"/>
    </source>
</evidence>
<feature type="domain" description="Polyphosphate kinase C-terminal" evidence="11">
    <location>
        <begin position="503"/>
        <end position="674"/>
    </location>
</feature>
<dbReference type="GO" id="GO:0006799">
    <property type="term" value="P:polyphosphate biosynthetic process"/>
    <property type="evidence" value="ECO:0007669"/>
    <property type="project" value="UniProtKB-UniRule"/>
</dbReference>
<protein>
    <recommendedName>
        <fullName evidence="6 7">Polyphosphate kinase</fullName>
        <ecNumber evidence="6 7">2.7.4.1</ecNumber>
    </recommendedName>
    <alternativeName>
        <fullName evidence="6">ATP-polyphosphate phosphotransferase</fullName>
    </alternativeName>
    <alternativeName>
        <fullName evidence="6">Polyphosphoric acid kinase</fullName>
    </alternativeName>
</protein>
<proteinExistence type="inferred from homology"/>
<dbReference type="Pfam" id="PF13089">
    <property type="entry name" value="PP_kinase_N"/>
    <property type="match status" value="1"/>
</dbReference>
<evidence type="ECO:0000259" key="10">
    <source>
        <dbReference type="Pfam" id="PF13089"/>
    </source>
</evidence>
<gene>
    <name evidence="13" type="primary">ppk1</name>
    <name evidence="6" type="synonym">ppk</name>
    <name evidence="13" type="ORF">MJ923_07515</name>
</gene>
<evidence type="ECO:0000256" key="8">
    <source>
        <dbReference type="SAM" id="MobiDB-lite"/>
    </source>
</evidence>
<evidence type="ECO:0000256" key="5">
    <source>
        <dbReference type="ARBA" id="ARBA00022840"/>
    </source>
</evidence>
<evidence type="ECO:0000313" key="13">
    <source>
        <dbReference type="EMBL" id="MCH4294150.1"/>
    </source>
</evidence>
<dbReference type="PANTHER" id="PTHR30218:SF0">
    <property type="entry name" value="POLYPHOSPHATE KINASE"/>
    <property type="match status" value="1"/>
</dbReference>
<comment type="cofactor">
    <cofactor evidence="6">
        <name>Mg(2+)</name>
        <dbReference type="ChEBI" id="CHEBI:18420"/>
    </cofactor>
</comment>
<dbReference type="AlphaFoldDB" id="A0AAJ1BGB7"/>
<evidence type="ECO:0000259" key="9">
    <source>
        <dbReference type="Pfam" id="PF02503"/>
    </source>
</evidence>
<dbReference type="Gene3D" id="3.30.1840.10">
    <property type="entry name" value="Polyphosphate kinase middle domain"/>
    <property type="match status" value="1"/>
</dbReference>
<dbReference type="NCBIfam" id="TIGR03705">
    <property type="entry name" value="poly_P_kin"/>
    <property type="match status" value="1"/>
</dbReference>
<evidence type="ECO:0000256" key="6">
    <source>
        <dbReference type="HAMAP-Rule" id="MF_00347"/>
    </source>
</evidence>
<feature type="binding site" evidence="6">
    <location>
        <position position="375"/>
    </location>
    <ligand>
        <name>Mg(2+)</name>
        <dbReference type="ChEBI" id="CHEBI:18420"/>
    </ligand>
</feature>
<keyword evidence="14" id="KW-1185">Reference proteome</keyword>
<feature type="binding site" evidence="6">
    <location>
        <position position="592"/>
    </location>
    <ligand>
        <name>ATP</name>
        <dbReference type="ChEBI" id="CHEBI:30616"/>
    </ligand>
</feature>
<dbReference type="SUPFAM" id="SSF143724">
    <property type="entry name" value="PHP14-like"/>
    <property type="match status" value="1"/>
</dbReference>
<evidence type="ECO:0000256" key="1">
    <source>
        <dbReference type="ARBA" id="ARBA00022553"/>
    </source>
</evidence>